<dbReference type="GO" id="GO:0005524">
    <property type="term" value="F:ATP binding"/>
    <property type="evidence" value="ECO:0007669"/>
    <property type="project" value="UniProtKB-KW"/>
</dbReference>
<comment type="pathway">
    <text evidence="1">Glycan biosynthesis; glycogen biosynthesis.</text>
</comment>
<evidence type="ECO:0000256" key="14">
    <source>
        <dbReference type="ARBA" id="ARBA00049067"/>
    </source>
</evidence>
<dbReference type="SUPFAM" id="SSF56112">
    <property type="entry name" value="Protein kinase-like (PK-like)"/>
    <property type="match status" value="1"/>
</dbReference>
<reference evidence="16 17" key="1">
    <citation type="submission" date="2019-09" db="EMBL/GenBank/DDBJ databases">
        <title>Phylogeny of genus Pseudoclavibacter and closely related genus.</title>
        <authorList>
            <person name="Li Y."/>
        </authorList>
    </citation>
    <scope>NUCLEOTIDE SEQUENCE [LARGE SCALE GENOMIC DNA]</scope>
    <source>
        <strain evidence="16 17">DSM 23821</strain>
    </source>
</reference>
<evidence type="ECO:0000259" key="15">
    <source>
        <dbReference type="Pfam" id="PF18085"/>
    </source>
</evidence>
<comment type="similarity">
    <text evidence="2">Belongs to the aminoglycoside phosphotransferase family.</text>
</comment>
<comment type="caution">
    <text evidence="16">The sequence shown here is derived from an EMBL/GenBank/DDBJ whole genome shotgun (WGS) entry which is preliminary data.</text>
</comment>
<sequence>MTDLITLLQAWIPTQRWFAGGDGPARLRLLGSYSLADPAHDLGVRFITVAILLDEDSPAQTVYQVPLVIRAVDGAIDARGYIGTYTDAQGASAVVDGPHDGAFVRALLDLIRREQTATGPGGAVDAVAYGQPMPAVRVGSYTRSHVLQGEQSNSSVVIETVDDAGRPAAPLIMKVFRTLGDGENPDATLQTALAAAGSLRVPPALGQVAGEWPDPRTESGRASSHLVFAQEYLAGVEDAWRVALRSAESGDDFTEQAYTLGQAIAETHATLRRVMPVVPAGRDEIAAALRGMRDRYVQAAEGVPRLAELASGAERVFAAAEAAPWPVLQRIHGDLHLGQVLAVPERGWVLLDFEGEPLRPMAERNAPDAAVRDVAGMLRSFDYVAGALSVEAGRRTAADWAQDARAAFLRGYADGSVRDDGASQGSADTAPDPRVLRAYELDKAVYEARYEAAYRPAWLSVPLDGIERLLAR</sequence>
<keyword evidence="11" id="KW-0320">Glycogen biosynthesis</keyword>
<protein>
    <recommendedName>
        <fullName evidence="5">Maltokinase</fullName>
        <ecNumber evidence="4">2.7.1.175</ecNumber>
    </recommendedName>
    <alternativeName>
        <fullName evidence="13">Maltose-1-phosphate synthase</fullName>
    </alternativeName>
</protein>
<dbReference type="RefSeq" id="WP_158038886.1">
    <property type="nucleotide sequence ID" value="NZ_JACCFV010000001.1"/>
</dbReference>
<dbReference type="Pfam" id="PF18085">
    <property type="entry name" value="Mak_N_cap"/>
    <property type="match status" value="1"/>
</dbReference>
<comment type="subunit">
    <text evidence="3">Monomer.</text>
</comment>
<comment type="catalytic activity">
    <reaction evidence="14">
        <text>D-maltose + ATP = alpha-maltose 1-phosphate + ADP + H(+)</text>
        <dbReference type="Rhea" id="RHEA:31915"/>
        <dbReference type="ChEBI" id="CHEBI:15378"/>
        <dbReference type="ChEBI" id="CHEBI:17306"/>
        <dbReference type="ChEBI" id="CHEBI:30616"/>
        <dbReference type="ChEBI" id="CHEBI:63576"/>
        <dbReference type="ChEBI" id="CHEBI:456216"/>
        <dbReference type="EC" id="2.7.1.175"/>
    </reaction>
</comment>
<dbReference type="InterPro" id="IPR040999">
    <property type="entry name" value="Mak_N_cap"/>
</dbReference>
<evidence type="ECO:0000313" key="16">
    <source>
        <dbReference type="EMBL" id="KAB1662454.1"/>
    </source>
</evidence>
<dbReference type="EC" id="2.7.1.175" evidence="4"/>
<evidence type="ECO:0000256" key="10">
    <source>
        <dbReference type="ARBA" id="ARBA00022840"/>
    </source>
</evidence>
<evidence type="ECO:0000256" key="13">
    <source>
        <dbReference type="ARBA" id="ARBA00031251"/>
    </source>
</evidence>
<evidence type="ECO:0000256" key="8">
    <source>
        <dbReference type="ARBA" id="ARBA00022741"/>
    </source>
</evidence>
<evidence type="ECO:0000256" key="9">
    <source>
        <dbReference type="ARBA" id="ARBA00022777"/>
    </source>
</evidence>
<proteinExistence type="inferred from homology"/>
<evidence type="ECO:0000256" key="6">
    <source>
        <dbReference type="ARBA" id="ARBA00022600"/>
    </source>
</evidence>
<dbReference type="OrthoDB" id="3787729at2"/>
<dbReference type="AlphaFoldDB" id="A0A7J5C1G2"/>
<organism evidence="16 17">
    <name type="scientific">Pseudoclavibacter chungangensis</name>
    <dbReference type="NCBI Taxonomy" id="587635"/>
    <lineage>
        <taxon>Bacteria</taxon>
        <taxon>Bacillati</taxon>
        <taxon>Actinomycetota</taxon>
        <taxon>Actinomycetes</taxon>
        <taxon>Micrococcales</taxon>
        <taxon>Microbacteriaceae</taxon>
        <taxon>Pseudoclavibacter</taxon>
    </lineage>
</organism>
<keyword evidence="9" id="KW-0418">Kinase</keyword>
<dbReference type="Gene3D" id="3.90.1200.10">
    <property type="match status" value="1"/>
</dbReference>
<keyword evidence="17" id="KW-1185">Reference proteome</keyword>
<feature type="domain" description="Maltokinase N-terminal cap" evidence="15">
    <location>
        <begin position="11"/>
        <end position="100"/>
    </location>
</feature>
<keyword evidence="8" id="KW-0547">Nucleotide-binding</keyword>
<dbReference type="GO" id="GO:0005978">
    <property type="term" value="P:glycogen biosynthetic process"/>
    <property type="evidence" value="ECO:0007669"/>
    <property type="project" value="UniProtKB-UniPathway"/>
</dbReference>
<evidence type="ECO:0000256" key="1">
    <source>
        <dbReference type="ARBA" id="ARBA00004964"/>
    </source>
</evidence>
<accession>A0A7J5C1G2</accession>
<dbReference type="EMBL" id="WBJZ01000001">
    <property type="protein sequence ID" value="KAB1662454.1"/>
    <property type="molecule type" value="Genomic_DNA"/>
</dbReference>
<keyword evidence="6" id="KW-0321">Glycogen metabolism</keyword>
<evidence type="ECO:0000256" key="2">
    <source>
        <dbReference type="ARBA" id="ARBA00006219"/>
    </source>
</evidence>
<keyword evidence="10" id="KW-0067">ATP-binding</keyword>
<evidence type="ECO:0000256" key="3">
    <source>
        <dbReference type="ARBA" id="ARBA00011245"/>
    </source>
</evidence>
<dbReference type="UniPathway" id="UPA00164"/>
<dbReference type="GO" id="GO:0016301">
    <property type="term" value="F:kinase activity"/>
    <property type="evidence" value="ECO:0007669"/>
    <property type="project" value="UniProtKB-KW"/>
</dbReference>
<name>A0A7J5C1G2_9MICO</name>
<keyword evidence="7 16" id="KW-0808">Transferase</keyword>
<evidence type="ECO:0000256" key="4">
    <source>
        <dbReference type="ARBA" id="ARBA00011962"/>
    </source>
</evidence>
<evidence type="ECO:0000256" key="11">
    <source>
        <dbReference type="ARBA" id="ARBA00023056"/>
    </source>
</evidence>
<evidence type="ECO:0000256" key="7">
    <source>
        <dbReference type="ARBA" id="ARBA00022679"/>
    </source>
</evidence>
<evidence type="ECO:0000256" key="12">
    <source>
        <dbReference type="ARBA" id="ARBA00023277"/>
    </source>
</evidence>
<evidence type="ECO:0000313" key="17">
    <source>
        <dbReference type="Proteomes" id="UP000467240"/>
    </source>
</evidence>
<gene>
    <name evidence="16" type="ORF">F8O01_00440</name>
</gene>
<keyword evidence="12" id="KW-0119">Carbohydrate metabolism</keyword>
<dbReference type="Proteomes" id="UP000467240">
    <property type="component" value="Unassembled WGS sequence"/>
</dbReference>
<evidence type="ECO:0000256" key="5">
    <source>
        <dbReference type="ARBA" id="ARBA00013882"/>
    </source>
</evidence>
<dbReference type="InterPro" id="IPR011009">
    <property type="entry name" value="Kinase-like_dom_sf"/>
</dbReference>